<dbReference type="Pfam" id="PF01042">
    <property type="entry name" value="Ribonuc_L-PSP"/>
    <property type="match status" value="1"/>
</dbReference>
<keyword evidence="2" id="KW-1185">Reference proteome</keyword>
<evidence type="ECO:0000313" key="2">
    <source>
        <dbReference type="Proteomes" id="UP000198339"/>
    </source>
</evidence>
<accession>A0A239JH17</accession>
<sequence>MADRRNHASASPYEPVFGYSRAVRIGERIIVGGTAPIEPDGSSTAGDAGVQAARCLTIIAEALAALGGSPADVVRTRMFITDPADADLVGRAHGAVFGDVRPAATMAVVAGLLRPEWKVEIEAEAIIETGK</sequence>
<dbReference type="Proteomes" id="UP000198339">
    <property type="component" value="Unassembled WGS sequence"/>
</dbReference>
<dbReference type="Gene3D" id="3.30.1330.40">
    <property type="entry name" value="RutC-like"/>
    <property type="match status" value="1"/>
</dbReference>
<dbReference type="PANTHER" id="PTHR43857">
    <property type="entry name" value="BLR7761 PROTEIN"/>
    <property type="match status" value="1"/>
</dbReference>
<reference evidence="1 2" key="1">
    <citation type="submission" date="2017-06" db="EMBL/GenBank/DDBJ databases">
        <authorList>
            <person name="Kim H.J."/>
            <person name="Triplett B.A."/>
        </authorList>
    </citation>
    <scope>NUCLEOTIDE SEQUENCE [LARGE SCALE GENOMIC DNA]</scope>
    <source>
        <strain evidence="1 2">DS15</strain>
    </source>
</reference>
<protein>
    <submittedName>
        <fullName evidence="1">Enamine deaminase RidA, house cleaning of reactive enamine intermediates, YjgF/YER057c/UK114 family</fullName>
    </submittedName>
</protein>
<name>A0A239JH17_9SPHN</name>
<dbReference type="SUPFAM" id="SSF55298">
    <property type="entry name" value="YjgF-like"/>
    <property type="match status" value="1"/>
</dbReference>
<dbReference type="PANTHER" id="PTHR43857:SF1">
    <property type="entry name" value="YJGH FAMILY PROTEIN"/>
    <property type="match status" value="1"/>
</dbReference>
<dbReference type="InterPro" id="IPR035959">
    <property type="entry name" value="RutC-like_sf"/>
</dbReference>
<dbReference type="AlphaFoldDB" id="A0A239JH17"/>
<proteinExistence type="predicted"/>
<dbReference type="EMBL" id="FZPA01000010">
    <property type="protein sequence ID" value="SNT05201.1"/>
    <property type="molecule type" value="Genomic_DNA"/>
</dbReference>
<evidence type="ECO:0000313" key="1">
    <source>
        <dbReference type="EMBL" id="SNT05201.1"/>
    </source>
</evidence>
<dbReference type="RefSeq" id="WP_245836797.1">
    <property type="nucleotide sequence ID" value="NZ_CP076394.1"/>
</dbReference>
<dbReference type="CDD" id="cd06154">
    <property type="entry name" value="YjgF_YER057c_UK114_like_6"/>
    <property type="match status" value="1"/>
</dbReference>
<organism evidence="1 2">
    <name type="scientific">Sphingopyxis indica</name>
    <dbReference type="NCBI Taxonomy" id="436663"/>
    <lineage>
        <taxon>Bacteria</taxon>
        <taxon>Pseudomonadati</taxon>
        <taxon>Pseudomonadota</taxon>
        <taxon>Alphaproteobacteria</taxon>
        <taxon>Sphingomonadales</taxon>
        <taxon>Sphingomonadaceae</taxon>
        <taxon>Sphingopyxis</taxon>
    </lineage>
</organism>
<gene>
    <name evidence="1" type="ORF">SAMN06295955_11081</name>
</gene>
<dbReference type="InterPro" id="IPR006175">
    <property type="entry name" value="YjgF/YER057c/UK114"/>
</dbReference>